<dbReference type="InterPro" id="IPR025736">
    <property type="entry name" value="PucR_C-HTH_dom"/>
</dbReference>
<evidence type="ECO:0000259" key="1">
    <source>
        <dbReference type="Pfam" id="PF13556"/>
    </source>
</evidence>
<dbReference type="Gene3D" id="1.10.10.2840">
    <property type="entry name" value="PucR C-terminal helix-turn-helix domain"/>
    <property type="match status" value="1"/>
</dbReference>
<dbReference type="EMBL" id="JACJID010000002">
    <property type="protein sequence ID" value="MBA8924883.1"/>
    <property type="molecule type" value="Genomic_DNA"/>
</dbReference>
<evidence type="ECO:0000313" key="3">
    <source>
        <dbReference type="EMBL" id="MBA8924883.1"/>
    </source>
</evidence>
<name>A0ABR6BDD0_9PSEU</name>
<comment type="caution">
    <text evidence="3">The sequence shown here is derived from an EMBL/GenBank/DDBJ whole genome shotgun (WGS) entry which is preliminary data.</text>
</comment>
<dbReference type="InterPro" id="IPR042070">
    <property type="entry name" value="PucR_C-HTH_sf"/>
</dbReference>
<dbReference type="GO" id="GO:0003677">
    <property type="term" value="F:DNA binding"/>
    <property type="evidence" value="ECO:0007669"/>
    <property type="project" value="UniProtKB-KW"/>
</dbReference>
<dbReference type="InterPro" id="IPR051448">
    <property type="entry name" value="CdaR-like_regulators"/>
</dbReference>
<feature type="domain" description="PucR C-terminal helix-turn-helix" evidence="1">
    <location>
        <begin position="334"/>
        <end position="390"/>
    </location>
</feature>
<organism evidence="3 4">
    <name type="scientific">Kutzneria viridogrisea</name>
    <dbReference type="NCBI Taxonomy" id="47990"/>
    <lineage>
        <taxon>Bacteria</taxon>
        <taxon>Bacillati</taxon>
        <taxon>Actinomycetota</taxon>
        <taxon>Actinomycetes</taxon>
        <taxon>Pseudonocardiales</taxon>
        <taxon>Pseudonocardiaceae</taxon>
        <taxon>Kutzneria</taxon>
    </lineage>
</organism>
<accession>A0ABR6BDD0</accession>
<dbReference type="PANTHER" id="PTHR33744">
    <property type="entry name" value="CARBOHYDRATE DIACID REGULATOR"/>
    <property type="match status" value="1"/>
</dbReference>
<feature type="domain" description="PucR-like N-terminal" evidence="2">
    <location>
        <begin position="15"/>
        <end position="180"/>
    </location>
</feature>
<evidence type="ECO:0000259" key="2">
    <source>
        <dbReference type="Pfam" id="PF25906"/>
    </source>
</evidence>
<reference evidence="3 4" key="1">
    <citation type="submission" date="2020-08" db="EMBL/GenBank/DDBJ databases">
        <title>Genomic Encyclopedia of Archaeal and Bacterial Type Strains, Phase II (KMG-II): from individual species to whole genera.</title>
        <authorList>
            <person name="Goeker M."/>
        </authorList>
    </citation>
    <scope>NUCLEOTIDE SEQUENCE [LARGE SCALE GENOMIC DNA]</scope>
    <source>
        <strain evidence="3 4">DSM 43850</strain>
    </source>
</reference>
<evidence type="ECO:0000313" key="4">
    <source>
        <dbReference type="Proteomes" id="UP000517916"/>
    </source>
</evidence>
<dbReference type="PANTHER" id="PTHR33744:SF1">
    <property type="entry name" value="DNA-BINDING TRANSCRIPTIONAL ACTIVATOR ADER"/>
    <property type="match status" value="1"/>
</dbReference>
<dbReference type="Pfam" id="PF25906">
    <property type="entry name" value="PucR-like_N"/>
    <property type="match status" value="1"/>
</dbReference>
<keyword evidence="3" id="KW-0238">DNA-binding</keyword>
<sequence length="407" mass="44513">MTGMIEAQDTAAELFEALPRGLGALLRPELGSLADEILRCLQRRIPEYSTPLDGPYGQKIRAGVEYALRQFADQVSTPGAVCEDQAELYKQLGRLEAKAGRSLDALQAAYRVGGQLAWRRITEFGQRSRLPAHTIWQLGEAALAYIDGLAALSAEGFAEVRANAAGTKRRQHRRLVRLLLAEQPPPAATLAEVCEQVGWTVPKRVSVVVLQRLDQGRPAEPPEPLVADLDGIEPLVIMPEPEEQPLPVAGLTGWRALVGPSVPLAEAAKSLRQAMALRELVRTGIVPAEDVVRSEDHLSALWLLSDEVLAKQLVAKRLAPLSGLTDKQSHRLGRTLLAWLETRGGAPEIATRLGIHPQTVRYRMRQVEQLFGEQLRDPTARFELEVALRAAALAAGEPTCPEDDELD</sequence>
<keyword evidence="4" id="KW-1185">Reference proteome</keyword>
<proteinExistence type="predicted"/>
<dbReference type="Pfam" id="PF13556">
    <property type="entry name" value="HTH_30"/>
    <property type="match status" value="1"/>
</dbReference>
<gene>
    <name evidence="3" type="ORF">BC739_002082</name>
</gene>
<dbReference type="Proteomes" id="UP000517916">
    <property type="component" value="Unassembled WGS sequence"/>
</dbReference>
<protein>
    <submittedName>
        <fullName evidence="3">DNA-binding CsgD family transcriptional regulator</fullName>
    </submittedName>
</protein>
<dbReference type="InterPro" id="IPR058663">
    <property type="entry name" value="PucR-like_N"/>
</dbReference>